<evidence type="ECO:0000313" key="2">
    <source>
        <dbReference type="Proteomes" id="UP001527202"/>
    </source>
</evidence>
<comment type="caution">
    <text evidence="1">The sequence shown here is derived from an EMBL/GenBank/DDBJ whole genome shotgun (WGS) entry which is preliminary data.</text>
</comment>
<dbReference type="RefSeq" id="WP_129112492.1">
    <property type="nucleotide sequence ID" value="NZ_CP026520.1"/>
</dbReference>
<dbReference type="GeneID" id="95376107"/>
<keyword evidence="2" id="KW-1185">Reference proteome</keyword>
<evidence type="ECO:0000313" key="1">
    <source>
        <dbReference type="EMBL" id="MCY9599825.1"/>
    </source>
</evidence>
<accession>A0ABT4FMR7</accession>
<proteinExistence type="predicted"/>
<organism evidence="1 2">
    <name type="scientific">Paenibacillus chitinolyticus</name>
    <dbReference type="NCBI Taxonomy" id="79263"/>
    <lineage>
        <taxon>Bacteria</taxon>
        <taxon>Bacillati</taxon>
        <taxon>Bacillota</taxon>
        <taxon>Bacilli</taxon>
        <taxon>Bacillales</taxon>
        <taxon>Paenibacillaceae</taxon>
        <taxon>Paenibacillus</taxon>
    </lineage>
</organism>
<reference evidence="1 2" key="1">
    <citation type="submission" date="2022-05" db="EMBL/GenBank/DDBJ databases">
        <title>Genome Sequencing of Bee-Associated Microbes.</title>
        <authorList>
            <person name="Dunlap C."/>
        </authorList>
    </citation>
    <scope>NUCLEOTIDE SEQUENCE [LARGE SCALE GENOMIC DNA]</scope>
    <source>
        <strain evidence="1 2">NRRL B-23120</strain>
    </source>
</reference>
<sequence length="65" mass="7722">MNLWQRLEDRGREELKLGQSWYLYAVDLDKSGFGWSEVKFARKNTQGMFLTSDSVWGNIKYSDLR</sequence>
<dbReference type="EMBL" id="JAMDMJ010000055">
    <property type="protein sequence ID" value="MCY9599825.1"/>
    <property type="molecule type" value="Genomic_DNA"/>
</dbReference>
<name>A0ABT4FMR7_9BACL</name>
<gene>
    <name evidence="1" type="ORF">M5X16_29170</name>
</gene>
<protein>
    <recommendedName>
        <fullName evidence="3">Fibrinogen C-terminal domain-containing protein</fullName>
    </recommendedName>
</protein>
<evidence type="ECO:0008006" key="3">
    <source>
        <dbReference type="Google" id="ProtNLM"/>
    </source>
</evidence>
<dbReference type="Proteomes" id="UP001527202">
    <property type="component" value="Unassembled WGS sequence"/>
</dbReference>